<dbReference type="InterPro" id="IPR036852">
    <property type="entry name" value="Peptidase_S8/S53_dom_sf"/>
</dbReference>
<dbReference type="GO" id="GO:0006508">
    <property type="term" value="P:proteolysis"/>
    <property type="evidence" value="ECO:0007669"/>
    <property type="project" value="UniProtKB-KW"/>
</dbReference>
<keyword evidence="1" id="KW-0720">Serine protease</keyword>
<organism evidence="3 4">
    <name type="scientific">Halomonas icarae</name>
    <dbReference type="NCBI Taxonomy" id="2691040"/>
    <lineage>
        <taxon>Bacteria</taxon>
        <taxon>Pseudomonadati</taxon>
        <taxon>Pseudomonadota</taxon>
        <taxon>Gammaproteobacteria</taxon>
        <taxon>Oceanospirillales</taxon>
        <taxon>Halomonadaceae</taxon>
        <taxon>Halomonas</taxon>
    </lineage>
</organism>
<protein>
    <submittedName>
        <fullName evidence="3">Peptidase S8/S53 subtilisin kexin sedolisin</fullName>
    </submittedName>
</protein>
<dbReference type="Pfam" id="PF00082">
    <property type="entry name" value="Peptidase_S8"/>
    <property type="match status" value="1"/>
</dbReference>
<dbReference type="RefSeq" id="WP_161424149.1">
    <property type="nucleotide sequence ID" value="NZ_JARWMY010000021.1"/>
</dbReference>
<dbReference type="PROSITE" id="PS51892">
    <property type="entry name" value="SUBTILASE"/>
    <property type="match status" value="1"/>
</dbReference>
<dbReference type="EMBL" id="WUTS01000001">
    <property type="protein sequence ID" value="NAW14253.1"/>
    <property type="molecule type" value="Genomic_DNA"/>
</dbReference>
<proteinExistence type="inferred from homology"/>
<accession>A0A7X5AP33</accession>
<dbReference type="Proteomes" id="UP000448235">
    <property type="component" value="Unassembled WGS sequence"/>
</dbReference>
<dbReference type="AlphaFoldDB" id="A0A7X5AP33"/>
<evidence type="ECO:0000256" key="1">
    <source>
        <dbReference type="PROSITE-ProRule" id="PRU01240"/>
    </source>
</evidence>
<dbReference type="SUPFAM" id="SSF52743">
    <property type="entry name" value="Subtilisin-like"/>
    <property type="match status" value="1"/>
</dbReference>
<keyword evidence="4" id="KW-1185">Reference proteome</keyword>
<dbReference type="Gene3D" id="3.40.50.200">
    <property type="entry name" value="Peptidase S8/S53 domain"/>
    <property type="match status" value="1"/>
</dbReference>
<sequence length="232" mass="25381">MRADGCVRVGVIDSGLAPALRAHCEGCAGFEIHDHALWQTTPREDLLGHGTRVTKILVDQVPNVRLWVAQVFQTRAITTPTQVAAAIDWLVAQKIELINLSLGLRRDSEVLRDACYRALRAGTLLCAASPARGEPTFPACYPGVFRMTGDARCARDEISHLDTAYADFGACVLPINGERRHAGASLGCAHLSARIANYLRAGGERRPSRVRDWLIAEANYRGPEQRRAGEDQ</sequence>
<comment type="caution">
    <text evidence="3">The sequence shown here is derived from an EMBL/GenBank/DDBJ whole genome shotgun (WGS) entry which is preliminary data.</text>
</comment>
<dbReference type="InterPro" id="IPR000209">
    <property type="entry name" value="Peptidase_S8/S53_dom"/>
</dbReference>
<feature type="active site" description="Charge relay system" evidence="1">
    <location>
        <position position="49"/>
    </location>
</feature>
<name>A0A7X5AP33_9GAMM</name>
<gene>
    <name evidence="3" type="ORF">GRB80_15575</name>
</gene>
<dbReference type="GO" id="GO:0004252">
    <property type="term" value="F:serine-type endopeptidase activity"/>
    <property type="evidence" value="ECO:0007669"/>
    <property type="project" value="UniProtKB-UniRule"/>
</dbReference>
<reference evidence="3 4" key="1">
    <citation type="submission" date="2019-12" db="EMBL/GenBank/DDBJ databases">
        <title>Draft genome sequencing of Halomonas icarensis D1-1.</title>
        <authorList>
            <person name="Pandiyan K."/>
            <person name="Kushwaha P."/>
            <person name="Gowdham M."/>
            <person name="Chakdar H."/>
            <person name="Singh A."/>
            <person name="Kumar M."/>
            <person name="Saxena A.K."/>
        </authorList>
    </citation>
    <scope>NUCLEOTIDE SEQUENCE [LARGE SCALE GENOMIC DNA]</scope>
    <source>
        <strain evidence="3 4">D1-1</strain>
    </source>
</reference>
<feature type="active site" description="Charge relay system" evidence="1">
    <location>
        <position position="13"/>
    </location>
</feature>
<keyword evidence="1" id="KW-0378">Hydrolase</keyword>
<feature type="domain" description="Peptidase S8/S53" evidence="2">
    <location>
        <begin position="7"/>
        <end position="129"/>
    </location>
</feature>
<evidence type="ECO:0000313" key="3">
    <source>
        <dbReference type="EMBL" id="NAW14253.1"/>
    </source>
</evidence>
<keyword evidence="1" id="KW-0645">Protease</keyword>
<comment type="similarity">
    <text evidence="1">Belongs to the peptidase S8 family.</text>
</comment>
<evidence type="ECO:0000313" key="4">
    <source>
        <dbReference type="Proteomes" id="UP000448235"/>
    </source>
</evidence>
<evidence type="ECO:0000259" key="2">
    <source>
        <dbReference type="Pfam" id="PF00082"/>
    </source>
</evidence>
<feature type="active site" description="Charge relay system" evidence="1">
    <location>
        <position position="185"/>
    </location>
</feature>